<organism evidence="2 3">
    <name type="scientific">Cladophialophora immunda</name>
    <dbReference type="NCBI Taxonomy" id="569365"/>
    <lineage>
        <taxon>Eukaryota</taxon>
        <taxon>Fungi</taxon>
        <taxon>Dikarya</taxon>
        <taxon>Ascomycota</taxon>
        <taxon>Pezizomycotina</taxon>
        <taxon>Eurotiomycetes</taxon>
        <taxon>Chaetothyriomycetidae</taxon>
        <taxon>Chaetothyriales</taxon>
        <taxon>Herpotrichiellaceae</taxon>
        <taxon>Cladophialophora</taxon>
    </lineage>
</organism>
<name>A0A0D2DIZ6_9EURO</name>
<evidence type="ECO:0000256" key="1">
    <source>
        <dbReference type="SAM" id="MobiDB-lite"/>
    </source>
</evidence>
<dbReference type="GeneID" id="27341548"/>
<evidence type="ECO:0000313" key="2">
    <source>
        <dbReference type="EMBL" id="KIW35669.1"/>
    </source>
</evidence>
<evidence type="ECO:0000313" key="3">
    <source>
        <dbReference type="Proteomes" id="UP000054466"/>
    </source>
</evidence>
<dbReference type="VEuPathDB" id="FungiDB:PV07_02354"/>
<dbReference type="RefSeq" id="XP_016255885.1">
    <property type="nucleotide sequence ID" value="XM_016388957.1"/>
</dbReference>
<reference evidence="2 3" key="1">
    <citation type="submission" date="2015-01" db="EMBL/GenBank/DDBJ databases">
        <title>The Genome Sequence of Cladophialophora immunda CBS83496.</title>
        <authorList>
            <consortium name="The Broad Institute Genomics Platform"/>
            <person name="Cuomo C."/>
            <person name="de Hoog S."/>
            <person name="Gorbushina A."/>
            <person name="Stielow B."/>
            <person name="Teixiera M."/>
            <person name="Abouelleil A."/>
            <person name="Chapman S.B."/>
            <person name="Priest M."/>
            <person name="Young S.K."/>
            <person name="Wortman J."/>
            <person name="Nusbaum C."/>
            <person name="Birren B."/>
        </authorList>
    </citation>
    <scope>NUCLEOTIDE SEQUENCE [LARGE SCALE GENOMIC DNA]</scope>
    <source>
        <strain evidence="2 3">CBS 83496</strain>
    </source>
</reference>
<sequence>MAFLRHSHENEEEPIGRRRSSSLRDLQARAYAKWVVAGTVKKSSRPSGFEAERTRRHFWQEEAARFGIVMRT</sequence>
<gene>
    <name evidence="2" type="ORF">PV07_02354</name>
</gene>
<keyword evidence="3" id="KW-1185">Reference proteome</keyword>
<dbReference type="HOGENOM" id="CLU_2775951_0_0_1"/>
<proteinExistence type="predicted"/>
<dbReference type="AlphaFoldDB" id="A0A0D2DIZ6"/>
<dbReference type="OrthoDB" id="4117363at2759"/>
<dbReference type="Proteomes" id="UP000054466">
    <property type="component" value="Unassembled WGS sequence"/>
</dbReference>
<feature type="region of interest" description="Disordered" evidence="1">
    <location>
        <begin position="1"/>
        <end position="22"/>
    </location>
</feature>
<dbReference type="EMBL" id="KN847040">
    <property type="protein sequence ID" value="KIW35669.1"/>
    <property type="molecule type" value="Genomic_DNA"/>
</dbReference>
<accession>A0A0D2DIZ6</accession>
<protein>
    <submittedName>
        <fullName evidence="2">Uncharacterized protein</fullName>
    </submittedName>
</protein>